<evidence type="ECO:0000313" key="3">
    <source>
        <dbReference type="Proteomes" id="UP001161405"/>
    </source>
</evidence>
<evidence type="ECO:0000259" key="1">
    <source>
        <dbReference type="Pfam" id="PF07883"/>
    </source>
</evidence>
<dbReference type="SUPFAM" id="SSF51182">
    <property type="entry name" value="RmlC-like cupins"/>
    <property type="match status" value="1"/>
</dbReference>
<dbReference type="Pfam" id="PF07883">
    <property type="entry name" value="Cupin_2"/>
    <property type="match status" value="1"/>
</dbReference>
<dbReference type="InterPro" id="IPR053146">
    <property type="entry name" value="QDO-like"/>
</dbReference>
<sequence length="148" mass="16105">MDNGLQGPGVLDWNGTKYKTLLSKEQTDGKISVVDSLSPVGSGPPKHIHHNEDETFFMISGKCEVWIEGTTTEHGPGEAVFIPRGKEHTFRVIGDEPSRHLVILNPGGFEGFFAAMADGQYQVPDDMPTINAFAEKYNMTFTGPPLGA</sequence>
<accession>A0ABQ5UMP5</accession>
<dbReference type="Proteomes" id="UP001161405">
    <property type="component" value="Unassembled WGS sequence"/>
</dbReference>
<comment type="caution">
    <text evidence="2">The sequence shown here is derived from an EMBL/GenBank/DDBJ whole genome shotgun (WGS) entry which is preliminary data.</text>
</comment>
<feature type="domain" description="Cupin type-2" evidence="1">
    <location>
        <begin position="39"/>
        <end position="103"/>
    </location>
</feature>
<organism evidence="2 3">
    <name type="scientific">Maritalea porphyrae</name>
    <dbReference type="NCBI Taxonomy" id="880732"/>
    <lineage>
        <taxon>Bacteria</taxon>
        <taxon>Pseudomonadati</taxon>
        <taxon>Pseudomonadota</taxon>
        <taxon>Alphaproteobacteria</taxon>
        <taxon>Hyphomicrobiales</taxon>
        <taxon>Devosiaceae</taxon>
        <taxon>Maritalea</taxon>
    </lineage>
</organism>
<protein>
    <recommendedName>
        <fullName evidence="1">Cupin type-2 domain-containing protein</fullName>
    </recommendedName>
</protein>
<dbReference type="InterPro" id="IPR013096">
    <property type="entry name" value="Cupin_2"/>
</dbReference>
<dbReference type="EMBL" id="BSNI01000001">
    <property type="protein sequence ID" value="GLQ16104.1"/>
    <property type="molecule type" value="Genomic_DNA"/>
</dbReference>
<dbReference type="RefSeq" id="WP_284361456.1">
    <property type="nucleotide sequence ID" value="NZ_BSNI01000001.1"/>
</dbReference>
<gene>
    <name evidence="2" type="ORF">GCM10007879_03530</name>
</gene>
<evidence type="ECO:0000313" key="2">
    <source>
        <dbReference type="EMBL" id="GLQ16104.1"/>
    </source>
</evidence>
<dbReference type="PANTHER" id="PTHR36440">
    <property type="entry name" value="PUTATIVE (AFU_ORTHOLOGUE AFUA_8G07350)-RELATED"/>
    <property type="match status" value="1"/>
</dbReference>
<reference evidence="2" key="1">
    <citation type="journal article" date="2014" name="Int. J. Syst. Evol. Microbiol.">
        <title>Complete genome of a new Firmicutes species belonging to the dominant human colonic microbiota ('Ruminococcus bicirculans') reveals two chromosomes and a selective capacity to utilize plant glucans.</title>
        <authorList>
            <consortium name="NISC Comparative Sequencing Program"/>
            <person name="Wegmann U."/>
            <person name="Louis P."/>
            <person name="Goesmann A."/>
            <person name="Henrissat B."/>
            <person name="Duncan S.H."/>
            <person name="Flint H.J."/>
        </authorList>
    </citation>
    <scope>NUCLEOTIDE SEQUENCE</scope>
    <source>
        <strain evidence="2">NBRC 107169</strain>
    </source>
</reference>
<dbReference type="PANTHER" id="PTHR36440:SF1">
    <property type="entry name" value="PUTATIVE (AFU_ORTHOLOGUE AFUA_8G07350)-RELATED"/>
    <property type="match status" value="1"/>
</dbReference>
<dbReference type="Gene3D" id="2.60.120.10">
    <property type="entry name" value="Jelly Rolls"/>
    <property type="match status" value="1"/>
</dbReference>
<proteinExistence type="predicted"/>
<reference evidence="2" key="2">
    <citation type="submission" date="2023-01" db="EMBL/GenBank/DDBJ databases">
        <title>Draft genome sequence of Maritalea porphyrae strain NBRC 107169.</title>
        <authorList>
            <person name="Sun Q."/>
            <person name="Mori K."/>
        </authorList>
    </citation>
    <scope>NUCLEOTIDE SEQUENCE</scope>
    <source>
        <strain evidence="2">NBRC 107169</strain>
    </source>
</reference>
<dbReference type="InterPro" id="IPR011051">
    <property type="entry name" value="RmlC_Cupin_sf"/>
</dbReference>
<name>A0ABQ5UMP5_9HYPH</name>
<dbReference type="InterPro" id="IPR014710">
    <property type="entry name" value="RmlC-like_jellyroll"/>
</dbReference>
<keyword evidence="3" id="KW-1185">Reference proteome</keyword>